<gene>
    <name evidence="1" type="ORF">COCHEDRAFT_1029291</name>
</gene>
<organism evidence="1 2">
    <name type="scientific">Cochliobolus heterostrophus (strain C5 / ATCC 48332 / race O)</name>
    <name type="common">Southern corn leaf blight fungus</name>
    <name type="synonym">Bipolaris maydis</name>
    <dbReference type="NCBI Taxonomy" id="701091"/>
    <lineage>
        <taxon>Eukaryota</taxon>
        <taxon>Fungi</taxon>
        <taxon>Dikarya</taxon>
        <taxon>Ascomycota</taxon>
        <taxon>Pezizomycotina</taxon>
        <taxon>Dothideomycetes</taxon>
        <taxon>Pleosporomycetidae</taxon>
        <taxon>Pleosporales</taxon>
        <taxon>Pleosporineae</taxon>
        <taxon>Pleosporaceae</taxon>
        <taxon>Bipolaris</taxon>
    </lineage>
</organism>
<sequence>MSVDCSLSRPARAHGKALYRALDKEHGVRNRQRRSLQWLRDCRLAGRGGGGKQLSGASLLTGILSAYRAVWSKRGTCNPTTQNCAHSDMLPRPFLTTHACLDTLPFELDQGPSR</sequence>
<protein>
    <submittedName>
        <fullName evidence="1">Uncharacterized protein</fullName>
    </submittedName>
</protein>
<keyword evidence="2" id="KW-1185">Reference proteome</keyword>
<dbReference type="HOGENOM" id="CLU_2120849_0_0_1"/>
<name>M2U3C6_COCH5</name>
<reference evidence="1 2" key="1">
    <citation type="journal article" date="2012" name="PLoS Pathog.">
        <title>Diverse lifestyles and strategies of plant pathogenesis encoded in the genomes of eighteen Dothideomycetes fungi.</title>
        <authorList>
            <person name="Ohm R.A."/>
            <person name="Feau N."/>
            <person name="Henrissat B."/>
            <person name="Schoch C.L."/>
            <person name="Horwitz B.A."/>
            <person name="Barry K.W."/>
            <person name="Condon B.J."/>
            <person name="Copeland A.C."/>
            <person name="Dhillon B."/>
            <person name="Glaser F."/>
            <person name="Hesse C.N."/>
            <person name="Kosti I."/>
            <person name="LaButti K."/>
            <person name="Lindquist E.A."/>
            <person name="Lucas S."/>
            <person name="Salamov A.A."/>
            <person name="Bradshaw R.E."/>
            <person name="Ciuffetti L."/>
            <person name="Hamelin R.C."/>
            <person name="Kema G.H.J."/>
            <person name="Lawrence C."/>
            <person name="Scott J.A."/>
            <person name="Spatafora J.W."/>
            <person name="Turgeon B.G."/>
            <person name="de Wit P.J.G.M."/>
            <person name="Zhong S."/>
            <person name="Goodwin S.B."/>
            <person name="Grigoriev I.V."/>
        </authorList>
    </citation>
    <scope>NUCLEOTIDE SEQUENCE [LARGE SCALE GENOMIC DNA]</scope>
    <source>
        <strain evidence="2">C5 / ATCC 48332 / race O</strain>
    </source>
</reference>
<dbReference type="EMBL" id="KB445574">
    <property type="protein sequence ID" value="EMD93064.1"/>
    <property type="molecule type" value="Genomic_DNA"/>
</dbReference>
<accession>M2U3C6</accession>
<proteinExistence type="predicted"/>
<evidence type="ECO:0000313" key="2">
    <source>
        <dbReference type="Proteomes" id="UP000016936"/>
    </source>
</evidence>
<dbReference type="Proteomes" id="UP000016936">
    <property type="component" value="Unassembled WGS sequence"/>
</dbReference>
<reference evidence="2" key="2">
    <citation type="journal article" date="2013" name="PLoS Genet.">
        <title>Comparative genome structure, secondary metabolite, and effector coding capacity across Cochliobolus pathogens.</title>
        <authorList>
            <person name="Condon B.J."/>
            <person name="Leng Y."/>
            <person name="Wu D."/>
            <person name="Bushley K.E."/>
            <person name="Ohm R.A."/>
            <person name="Otillar R."/>
            <person name="Martin J."/>
            <person name="Schackwitz W."/>
            <person name="Grimwood J."/>
            <person name="MohdZainudin N."/>
            <person name="Xue C."/>
            <person name="Wang R."/>
            <person name="Manning V.A."/>
            <person name="Dhillon B."/>
            <person name="Tu Z.J."/>
            <person name="Steffenson B.J."/>
            <person name="Salamov A."/>
            <person name="Sun H."/>
            <person name="Lowry S."/>
            <person name="LaButti K."/>
            <person name="Han J."/>
            <person name="Copeland A."/>
            <person name="Lindquist E."/>
            <person name="Barry K."/>
            <person name="Schmutz J."/>
            <person name="Baker S.E."/>
            <person name="Ciuffetti L.M."/>
            <person name="Grigoriev I.V."/>
            <person name="Zhong S."/>
            <person name="Turgeon B.G."/>
        </authorList>
    </citation>
    <scope>NUCLEOTIDE SEQUENCE [LARGE SCALE GENOMIC DNA]</scope>
    <source>
        <strain evidence="2">C5 / ATCC 48332 / race O</strain>
    </source>
</reference>
<dbReference type="AlphaFoldDB" id="M2U3C6"/>
<evidence type="ECO:0000313" key="1">
    <source>
        <dbReference type="EMBL" id="EMD93064.1"/>
    </source>
</evidence>